<feature type="zinc finger region" evidence="8">
    <location>
        <begin position="3"/>
        <end position="34"/>
    </location>
</feature>
<comment type="function">
    <text evidence="8">Negatively regulates transcription of bacterial ribonucleotide reductase nrd genes and operons by binding to NrdR-boxes.</text>
</comment>
<dbReference type="Proteomes" id="UP000001296">
    <property type="component" value="Chromosome"/>
</dbReference>
<keyword evidence="4 8" id="KW-0067">ATP-binding</keyword>
<sequence>MKCPHCGSTDDKVIETRTLAGGESIRRRRQCLACGYRFTSYERIEEKPLMVIKKSGRREPFERTKIEKGILRAVEKLPVSGKTIEEMVNRIEERAALYDPVAREIPTSVLGDMVLEELRGLDFVAYIRFASVYKNFRDLKAFLEEIGHIQKTNNVTR</sequence>
<dbReference type="RefSeq" id="WP_013313482.1">
    <property type="nucleotide sequence ID" value="NC_014484.1"/>
</dbReference>
<keyword evidence="3 8" id="KW-0863">Zinc-finger</keyword>
<keyword evidence="2 8" id="KW-0547">Nucleotide-binding</keyword>
<keyword evidence="8" id="KW-0862">Zinc</keyword>
<dbReference type="PANTHER" id="PTHR30455">
    <property type="entry name" value="TRANSCRIPTIONAL REPRESSOR NRDR"/>
    <property type="match status" value="1"/>
</dbReference>
<evidence type="ECO:0000256" key="2">
    <source>
        <dbReference type="ARBA" id="ARBA00022741"/>
    </source>
</evidence>
<evidence type="ECO:0000256" key="1">
    <source>
        <dbReference type="ARBA" id="ARBA00022491"/>
    </source>
</evidence>
<evidence type="ECO:0000313" key="11">
    <source>
        <dbReference type="Proteomes" id="UP000001296"/>
    </source>
</evidence>
<keyword evidence="7 8" id="KW-0804">Transcription</keyword>
<dbReference type="GO" id="GO:0003677">
    <property type="term" value="F:DNA binding"/>
    <property type="evidence" value="ECO:0007669"/>
    <property type="project" value="UniProtKB-KW"/>
</dbReference>
<evidence type="ECO:0000256" key="8">
    <source>
        <dbReference type="HAMAP-Rule" id="MF_00440"/>
    </source>
</evidence>
<dbReference type="HOGENOM" id="CLU_108412_0_0_12"/>
<keyword evidence="1 8" id="KW-0678">Repressor</keyword>
<name>E0RRE0_WINT6</name>
<dbReference type="InterPro" id="IPR055173">
    <property type="entry name" value="NrdR-like_N"/>
</dbReference>
<evidence type="ECO:0000313" key="10">
    <source>
        <dbReference type="EMBL" id="ADN01641.1"/>
    </source>
</evidence>
<feature type="domain" description="ATP-cone" evidence="9">
    <location>
        <begin position="49"/>
        <end position="141"/>
    </location>
</feature>
<evidence type="ECO:0000256" key="5">
    <source>
        <dbReference type="ARBA" id="ARBA00023015"/>
    </source>
</evidence>
<dbReference type="AlphaFoldDB" id="E0RRE0"/>
<evidence type="ECO:0000256" key="6">
    <source>
        <dbReference type="ARBA" id="ARBA00023125"/>
    </source>
</evidence>
<dbReference type="eggNOG" id="COG1327">
    <property type="taxonomic scope" value="Bacteria"/>
</dbReference>
<protein>
    <recommendedName>
        <fullName evidence="8">Transcriptional repressor NrdR</fullName>
    </recommendedName>
</protein>
<dbReference type="GO" id="GO:0045892">
    <property type="term" value="P:negative regulation of DNA-templated transcription"/>
    <property type="evidence" value="ECO:0007669"/>
    <property type="project" value="UniProtKB-UniRule"/>
</dbReference>
<reference key="1">
    <citation type="submission" date="2009-08" db="EMBL/GenBank/DDBJ databases">
        <title>The genome sequence of Spirochaeta thermophila DSM6192.</title>
        <authorList>
            <person name="Angelov A."/>
            <person name="Mientus M."/>
            <person name="Wittenberg S."/>
            <person name="Lehmann R."/>
            <person name="Liesegang H."/>
            <person name="Daniel R."/>
            <person name="Liebl W."/>
        </authorList>
    </citation>
    <scope>NUCLEOTIDE SEQUENCE</scope>
    <source>
        <strain>DSM 6192</strain>
    </source>
</reference>
<dbReference type="InterPro" id="IPR005144">
    <property type="entry name" value="ATP-cone_dom"/>
</dbReference>
<dbReference type="HAMAP" id="MF_00440">
    <property type="entry name" value="NrdR"/>
    <property type="match status" value="1"/>
</dbReference>
<reference evidence="10 11" key="2">
    <citation type="journal article" date="2010" name="J. Bacteriol.">
        <title>Genome sequence of the polysaccharide-degrading, thermophilic anaerobe Spirochaeta thermophila DSM 6192.</title>
        <authorList>
            <person name="Angelov A."/>
            <person name="Liebl S."/>
            <person name="Ballschmiter M."/>
            <person name="Bomeke M."/>
            <person name="Lehmann R."/>
            <person name="Liesegang H."/>
            <person name="Daniel R."/>
            <person name="Liebl W."/>
        </authorList>
    </citation>
    <scope>NUCLEOTIDE SEQUENCE [LARGE SCALE GENOMIC DNA]</scope>
    <source>
        <strain evidence="11">ATCC 49972 / DSM 6192 / RI 19.B1</strain>
    </source>
</reference>
<dbReference type="SUPFAM" id="SSF57783">
    <property type="entry name" value="Zinc beta-ribbon"/>
    <property type="match status" value="1"/>
</dbReference>
<evidence type="ECO:0000256" key="3">
    <source>
        <dbReference type="ARBA" id="ARBA00022771"/>
    </source>
</evidence>
<dbReference type="EMBL" id="CP001698">
    <property type="protein sequence ID" value="ADN01641.1"/>
    <property type="molecule type" value="Genomic_DNA"/>
</dbReference>
<evidence type="ECO:0000256" key="7">
    <source>
        <dbReference type="ARBA" id="ARBA00023163"/>
    </source>
</evidence>
<keyword evidence="5 8" id="KW-0805">Transcription regulation</keyword>
<keyword evidence="8" id="KW-0479">Metal-binding</keyword>
<accession>E0RRE0</accession>
<dbReference type="InterPro" id="IPR003796">
    <property type="entry name" value="RNR_NrdR-like"/>
</dbReference>
<dbReference type="GO" id="GO:0005524">
    <property type="term" value="F:ATP binding"/>
    <property type="evidence" value="ECO:0007669"/>
    <property type="project" value="UniProtKB-UniRule"/>
</dbReference>
<keyword evidence="6 8" id="KW-0238">DNA-binding</keyword>
<comment type="similarity">
    <text evidence="8">Belongs to the NrdR family.</text>
</comment>
<dbReference type="Pfam" id="PF22811">
    <property type="entry name" value="Zn_ribbon_NrdR"/>
    <property type="match status" value="1"/>
</dbReference>
<dbReference type="Pfam" id="PF03477">
    <property type="entry name" value="ATP-cone"/>
    <property type="match status" value="1"/>
</dbReference>
<proteinExistence type="inferred from homology"/>
<dbReference type="PANTHER" id="PTHR30455:SF2">
    <property type="entry name" value="TRANSCRIPTIONAL REPRESSOR NRDR"/>
    <property type="match status" value="1"/>
</dbReference>
<dbReference type="PROSITE" id="PS51161">
    <property type="entry name" value="ATP_CONE"/>
    <property type="match status" value="1"/>
</dbReference>
<gene>
    <name evidence="8" type="primary">nrdR</name>
    <name evidence="10" type="ordered locus">STHERM_c06830</name>
</gene>
<dbReference type="PaxDb" id="665571-STHERM_c06830"/>
<comment type="cofactor">
    <cofactor evidence="8">
        <name>Zn(2+)</name>
        <dbReference type="ChEBI" id="CHEBI:29105"/>
    </cofactor>
    <text evidence="8">Binds 1 zinc ion.</text>
</comment>
<evidence type="ECO:0000256" key="4">
    <source>
        <dbReference type="ARBA" id="ARBA00022840"/>
    </source>
</evidence>
<dbReference type="NCBIfam" id="TIGR00244">
    <property type="entry name" value="transcriptional regulator NrdR"/>
    <property type="match status" value="1"/>
</dbReference>
<organism evidence="10 11">
    <name type="scientific">Winmispira thermophila (strain ATCC 49972 / DSM 6192 / RI 19.B1)</name>
    <name type="common">Spirochaeta thermophila</name>
    <dbReference type="NCBI Taxonomy" id="665571"/>
    <lineage>
        <taxon>Bacteria</taxon>
        <taxon>Pseudomonadati</taxon>
        <taxon>Spirochaetota</taxon>
        <taxon>Spirochaetia</taxon>
        <taxon>Winmispirales</taxon>
        <taxon>Winmispiraceae</taxon>
        <taxon>Winmispira</taxon>
    </lineage>
</organism>
<dbReference type="KEGG" id="sta:STHERM_c06830"/>
<dbReference type="GO" id="GO:0008270">
    <property type="term" value="F:zinc ion binding"/>
    <property type="evidence" value="ECO:0007669"/>
    <property type="project" value="UniProtKB-UniRule"/>
</dbReference>
<evidence type="ECO:0000259" key="9">
    <source>
        <dbReference type="PROSITE" id="PS51161"/>
    </source>
</evidence>